<dbReference type="Gene3D" id="2.20.70.10">
    <property type="match status" value="1"/>
</dbReference>
<reference evidence="4" key="2">
    <citation type="submission" date="2004-02" db="EMBL/GenBank/DDBJ databases">
        <authorList>
            <consortium name="Genoscope"/>
            <consortium name="Whitehead Institute Centre for Genome Research"/>
        </authorList>
    </citation>
    <scope>NUCLEOTIDE SEQUENCE</scope>
</reference>
<keyword evidence="2" id="KW-1003">Cell membrane</keyword>
<evidence type="ECO:0000256" key="1">
    <source>
        <dbReference type="ARBA" id="ARBA00004202"/>
    </source>
</evidence>
<dbReference type="AlphaFoldDB" id="Q4TG85"/>
<gene>
    <name evidence="4" type="ORF">GSTENG00001225001</name>
</gene>
<accession>Q4TG85</accession>
<dbReference type="PANTHER" id="PTHR10316:SF10">
    <property type="entry name" value="MEMBRANE-ASSOCIATED GUANYLATE KINASE, WW AND PDZ DOMAIN-CONTAINING PROTEIN 3"/>
    <property type="match status" value="1"/>
</dbReference>
<feature type="domain" description="WW" evidence="3">
    <location>
        <begin position="1"/>
        <end position="16"/>
    </location>
</feature>
<evidence type="ECO:0000259" key="3">
    <source>
        <dbReference type="PROSITE" id="PS50020"/>
    </source>
</evidence>
<dbReference type="KEGG" id="tng:GSTEN00001225G001"/>
<sequence length="48" mass="5611">YFSHNSKTTTWLDPRLAKKAKPPEKCEEGAAYGWEKIEDPQFGTYYVE</sequence>
<evidence type="ECO:0000313" key="4">
    <source>
        <dbReference type="EMBL" id="CAF88097.1"/>
    </source>
</evidence>
<reference evidence="4" key="1">
    <citation type="journal article" date="2004" name="Nature">
        <title>Genome duplication in the teleost fish Tetraodon nigroviridis reveals the early vertebrate proto-karyotype.</title>
        <authorList>
            <person name="Jaillon O."/>
            <person name="Aury J.-M."/>
            <person name="Brunet F."/>
            <person name="Petit J.-L."/>
            <person name="Stange-Thomann N."/>
            <person name="Mauceli E."/>
            <person name="Bouneau L."/>
            <person name="Fischer C."/>
            <person name="Ozouf-Costaz C."/>
            <person name="Bernot A."/>
            <person name="Nicaud S."/>
            <person name="Jaffe D."/>
            <person name="Fisher S."/>
            <person name="Lutfalla G."/>
            <person name="Dossat C."/>
            <person name="Segurens B."/>
            <person name="Dasilva C."/>
            <person name="Salanoubat M."/>
            <person name="Levy M."/>
            <person name="Boudet N."/>
            <person name="Castellano S."/>
            <person name="Anthouard V."/>
            <person name="Jubin C."/>
            <person name="Castelli V."/>
            <person name="Katinka M."/>
            <person name="Vacherie B."/>
            <person name="Biemont C."/>
            <person name="Skalli Z."/>
            <person name="Cattolico L."/>
            <person name="Poulain J."/>
            <person name="De Berardinis V."/>
            <person name="Cruaud C."/>
            <person name="Duprat S."/>
            <person name="Brottier P."/>
            <person name="Coutanceau J.-P."/>
            <person name="Gouzy J."/>
            <person name="Parra G."/>
            <person name="Lardier G."/>
            <person name="Chapple C."/>
            <person name="McKernan K.J."/>
            <person name="McEwan P."/>
            <person name="Bosak S."/>
            <person name="Kellis M."/>
            <person name="Volff J.-N."/>
            <person name="Guigo R."/>
            <person name="Zody M.C."/>
            <person name="Mesirov J."/>
            <person name="Lindblad-Toh K."/>
            <person name="Birren B."/>
            <person name="Nusbaum C."/>
            <person name="Kahn D."/>
            <person name="Robinson-Rechavi M."/>
            <person name="Laudet V."/>
            <person name="Schachter V."/>
            <person name="Quetier F."/>
            <person name="Saurin W."/>
            <person name="Scarpelli C."/>
            <person name="Wincker P."/>
            <person name="Lander E.S."/>
            <person name="Weissenbach J."/>
            <person name="Roest Crollius H."/>
        </authorList>
    </citation>
    <scope>NUCLEOTIDE SEQUENCE [LARGE SCALE GENOMIC DNA]</scope>
</reference>
<dbReference type="PANTHER" id="PTHR10316">
    <property type="entry name" value="MEMBRANE ASSOCIATED GUANYLATE KINASE-RELATED"/>
    <property type="match status" value="1"/>
</dbReference>
<dbReference type="GO" id="GO:0005911">
    <property type="term" value="C:cell-cell junction"/>
    <property type="evidence" value="ECO:0007669"/>
    <property type="project" value="TreeGrafter"/>
</dbReference>
<dbReference type="InterPro" id="IPR001202">
    <property type="entry name" value="WW_dom"/>
</dbReference>
<feature type="non-terminal residue" evidence="4">
    <location>
        <position position="1"/>
    </location>
</feature>
<keyword evidence="2" id="KW-0472">Membrane</keyword>
<dbReference type="PROSITE" id="PS50020">
    <property type="entry name" value="WW_DOMAIN_2"/>
    <property type="match status" value="1"/>
</dbReference>
<name>Q4TG85_TETNG</name>
<evidence type="ECO:0000256" key="2">
    <source>
        <dbReference type="ARBA" id="ARBA00022475"/>
    </source>
</evidence>
<proteinExistence type="predicted"/>
<dbReference type="EMBL" id="CAAE01003854">
    <property type="protein sequence ID" value="CAF88097.1"/>
    <property type="molecule type" value="Genomic_DNA"/>
</dbReference>
<dbReference type="GO" id="GO:0005886">
    <property type="term" value="C:plasma membrane"/>
    <property type="evidence" value="ECO:0007669"/>
    <property type="project" value="UniProtKB-SubCell"/>
</dbReference>
<protein>
    <submittedName>
        <fullName evidence="4">(spotted green pufferfish) hypothetical protein</fullName>
    </submittedName>
</protein>
<dbReference type="GO" id="GO:0007165">
    <property type="term" value="P:signal transduction"/>
    <property type="evidence" value="ECO:0007669"/>
    <property type="project" value="TreeGrafter"/>
</dbReference>
<organism evidence="4">
    <name type="scientific">Tetraodon nigroviridis</name>
    <name type="common">Spotted green pufferfish</name>
    <name type="synonym">Chelonodon nigroviridis</name>
    <dbReference type="NCBI Taxonomy" id="99883"/>
    <lineage>
        <taxon>Eukaryota</taxon>
        <taxon>Metazoa</taxon>
        <taxon>Chordata</taxon>
        <taxon>Craniata</taxon>
        <taxon>Vertebrata</taxon>
        <taxon>Euteleostomi</taxon>
        <taxon>Actinopterygii</taxon>
        <taxon>Neopterygii</taxon>
        <taxon>Teleostei</taxon>
        <taxon>Neoteleostei</taxon>
        <taxon>Acanthomorphata</taxon>
        <taxon>Eupercaria</taxon>
        <taxon>Tetraodontiformes</taxon>
        <taxon>Tetradontoidea</taxon>
        <taxon>Tetraodontidae</taxon>
        <taxon>Tetraodon</taxon>
    </lineage>
</organism>
<feature type="non-terminal residue" evidence="4">
    <location>
        <position position="48"/>
    </location>
</feature>
<dbReference type="GO" id="GO:0005737">
    <property type="term" value="C:cytoplasm"/>
    <property type="evidence" value="ECO:0007669"/>
    <property type="project" value="TreeGrafter"/>
</dbReference>
<comment type="caution">
    <text evidence="4">The sequence shown here is derived from an EMBL/GenBank/DDBJ whole genome shotgun (WGS) entry which is preliminary data.</text>
</comment>
<comment type="subcellular location">
    <subcellularLocation>
        <location evidence="1">Cell membrane</location>
        <topology evidence="1">Peripheral membrane protein</topology>
    </subcellularLocation>
</comment>